<dbReference type="AlphaFoldDB" id="X0GIR9"/>
<dbReference type="HOGENOM" id="CLU_2757896_0_0_1"/>
<gene>
    <name evidence="1" type="ORF">FOPG_20189</name>
</gene>
<protein>
    <submittedName>
        <fullName evidence="1">Uncharacterized protein</fullName>
    </submittedName>
</protein>
<reference evidence="1" key="1">
    <citation type="submission" date="2011-11" db="EMBL/GenBank/DDBJ databases">
        <title>The Genome Sequence of Fusarium oxysporum PHW808.</title>
        <authorList>
            <consortium name="The Broad Institute Genome Sequencing Platform"/>
            <person name="Ma L.-J."/>
            <person name="Gale L.R."/>
            <person name="Schwartz D.C."/>
            <person name="Zhou S."/>
            <person name="Corby-Kistler H."/>
            <person name="Young S.K."/>
            <person name="Zeng Q."/>
            <person name="Gargeya S."/>
            <person name="Fitzgerald M."/>
            <person name="Haas B."/>
            <person name="Abouelleil A."/>
            <person name="Alvarado L."/>
            <person name="Arachchi H.M."/>
            <person name="Berlin A."/>
            <person name="Brown A."/>
            <person name="Chapman S.B."/>
            <person name="Chen Z."/>
            <person name="Dunbar C."/>
            <person name="Freedman E."/>
            <person name="Gearin G."/>
            <person name="Goldberg J."/>
            <person name="Griggs A."/>
            <person name="Gujja S."/>
            <person name="Heiman D."/>
            <person name="Howarth C."/>
            <person name="Larson L."/>
            <person name="Lui A."/>
            <person name="MacDonald P.J.P."/>
            <person name="Montmayeur A."/>
            <person name="Murphy C."/>
            <person name="Neiman D."/>
            <person name="Pearson M."/>
            <person name="Priest M."/>
            <person name="Roberts A."/>
            <person name="Saif S."/>
            <person name="Shea T."/>
            <person name="Shenoy N."/>
            <person name="Sisk P."/>
            <person name="Stolte C."/>
            <person name="Sykes S."/>
            <person name="Wortman J."/>
            <person name="Nusbaum C."/>
            <person name="Birren B."/>
        </authorList>
    </citation>
    <scope>NUCLEOTIDE SEQUENCE [LARGE SCALE GENOMIC DNA]</scope>
    <source>
        <strain evidence="1">54008</strain>
    </source>
</reference>
<dbReference type="Proteomes" id="UP000030676">
    <property type="component" value="Unassembled WGS sequence"/>
</dbReference>
<evidence type="ECO:0000313" key="1">
    <source>
        <dbReference type="EMBL" id="EXL63537.1"/>
    </source>
</evidence>
<name>X0GIR9_FUSOX</name>
<organism evidence="1">
    <name type="scientific">Fusarium oxysporum f. sp. conglutinans race 2 54008</name>
    <dbReference type="NCBI Taxonomy" id="1089457"/>
    <lineage>
        <taxon>Eukaryota</taxon>
        <taxon>Fungi</taxon>
        <taxon>Dikarya</taxon>
        <taxon>Ascomycota</taxon>
        <taxon>Pezizomycotina</taxon>
        <taxon>Sordariomycetes</taxon>
        <taxon>Hypocreomycetidae</taxon>
        <taxon>Hypocreales</taxon>
        <taxon>Nectriaceae</taxon>
        <taxon>Fusarium</taxon>
        <taxon>Fusarium oxysporum species complex</taxon>
    </lineage>
</organism>
<reference evidence="1" key="2">
    <citation type="submission" date="2014-03" db="EMBL/GenBank/DDBJ databases">
        <title>The Genome Annotation of Fusarium oxysporum PHW808.</title>
        <authorList>
            <consortium name="The Broad Institute Genomics Platform"/>
            <person name="Ma L.-J."/>
            <person name="Corby-Kistler H."/>
            <person name="Broz K."/>
            <person name="Gale L.R."/>
            <person name="Jonkers W."/>
            <person name="O'Donnell K."/>
            <person name="Ploetz R."/>
            <person name="Steinberg C."/>
            <person name="Schwartz D.C."/>
            <person name="VanEtten H."/>
            <person name="Zhou S."/>
            <person name="Young S.K."/>
            <person name="Zeng Q."/>
            <person name="Gargeya S."/>
            <person name="Fitzgerald M."/>
            <person name="Abouelleil A."/>
            <person name="Alvarado L."/>
            <person name="Chapman S.B."/>
            <person name="Gainer-Dewar J."/>
            <person name="Goldberg J."/>
            <person name="Griggs A."/>
            <person name="Gujja S."/>
            <person name="Hansen M."/>
            <person name="Howarth C."/>
            <person name="Imamovic A."/>
            <person name="Ireland A."/>
            <person name="Larimer J."/>
            <person name="McCowan C."/>
            <person name="Murphy C."/>
            <person name="Pearson M."/>
            <person name="Poon T.W."/>
            <person name="Priest M."/>
            <person name="Roberts A."/>
            <person name="Saif S."/>
            <person name="Shea T."/>
            <person name="Sykes S."/>
            <person name="Wortman J."/>
            <person name="Nusbaum C."/>
            <person name="Birren B."/>
        </authorList>
    </citation>
    <scope>NUCLEOTIDE SEQUENCE</scope>
    <source>
        <strain evidence="1">54008</strain>
    </source>
</reference>
<accession>X0GIR9</accession>
<proteinExistence type="predicted"/>
<sequence>MHPASNPGESWPRDPRKKLLTRFALTCLSLASISESAAPSFSSGGFNHLIPLTPRTVWSNNSPKGRSTWL</sequence>
<dbReference type="EMBL" id="KK035128">
    <property type="protein sequence ID" value="EXL63537.1"/>
    <property type="molecule type" value="Genomic_DNA"/>
</dbReference>